<dbReference type="OrthoDB" id="1493875at2"/>
<protein>
    <recommendedName>
        <fullName evidence="4">Secreted protein</fullName>
    </recommendedName>
</protein>
<evidence type="ECO:0000313" key="2">
    <source>
        <dbReference type="EMBL" id="RDY61874.1"/>
    </source>
</evidence>
<name>A0A371JVN1_9FLAO</name>
<dbReference type="Proteomes" id="UP000261828">
    <property type="component" value="Unassembled WGS sequence"/>
</dbReference>
<dbReference type="EMBL" id="QTJX01000001">
    <property type="protein sequence ID" value="RDY61874.1"/>
    <property type="molecule type" value="Genomic_DNA"/>
</dbReference>
<evidence type="ECO:0000313" key="3">
    <source>
        <dbReference type="Proteomes" id="UP000261828"/>
    </source>
</evidence>
<dbReference type="InterPro" id="IPR058060">
    <property type="entry name" value="HYC_CC_PP"/>
</dbReference>
<keyword evidence="3" id="KW-1185">Reference proteome</keyword>
<dbReference type="AlphaFoldDB" id="A0A371JVN1"/>
<accession>A0A371JVN1</accession>
<evidence type="ECO:0008006" key="4">
    <source>
        <dbReference type="Google" id="ProtNLM"/>
    </source>
</evidence>
<dbReference type="NCBIfam" id="NF047658">
    <property type="entry name" value="HYC_CC_PP"/>
    <property type="match status" value="1"/>
</dbReference>
<sequence length="139" mass="15791">MKQFFSKILSIFLTLAVLFSTTSFTADMHFCCEKLVDIAVFGKATPCDQKIQKTENTSKKCSIGVGDCCSDDSFIQQGNDNLQKVSFEIDSQNFVFLKAFVHTYINLFEGLEENVVPFKNYKPPLIQKDLLVLHETFLI</sequence>
<gene>
    <name evidence="2" type="ORF">DX873_06940</name>
</gene>
<keyword evidence="1" id="KW-0732">Signal</keyword>
<evidence type="ECO:0000256" key="1">
    <source>
        <dbReference type="SAM" id="SignalP"/>
    </source>
</evidence>
<dbReference type="RefSeq" id="WP_067030421.1">
    <property type="nucleotide sequence ID" value="NZ_QTJX01000001.1"/>
</dbReference>
<dbReference type="Pfam" id="PF26622">
    <property type="entry name" value="DUF8199"/>
    <property type="match status" value="1"/>
</dbReference>
<dbReference type="InterPro" id="IPR058512">
    <property type="entry name" value="DUF8199"/>
</dbReference>
<feature type="chain" id="PRO_5017010530" description="Secreted protein" evidence="1">
    <location>
        <begin position="26"/>
        <end position="139"/>
    </location>
</feature>
<reference evidence="2 3" key="1">
    <citation type="submission" date="2018-08" db="EMBL/GenBank/DDBJ databases">
        <title>Muricauda nanhaiensis sp. nov., isolated from seawater of the South China Sea.</title>
        <authorList>
            <person name="Dang Y."/>
        </authorList>
    </citation>
    <scope>NUCLEOTIDE SEQUENCE [LARGE SCALE GENOMIC DNA]</scope>
    <source>
        <strain evidence="2 3">SM1704</strain>
    </source>
</reference>
<feature type="signal peptide" evidence="1">
    <location>
        <begin position="1"/>
        <end position="25"/>
    </location>
</feature>
<organism evidence="2 3">
    <name type="scientific">Flagellimonas nanhaiensis</name>
    <dbReference type="NCBI Taxonomy" id="2292706"/>
    <lineage>
        <taxon>Bacteria</taxon>
        <taxon>Pseudomonadati</taxon>
        <taxon>Bacteroidota</taxon>
        <taxon>Flavobacteriia</taxon>
        <taxon>Flavobacteriales</taxon>
        <taxon>Flavobacteriaceae</taxon>
        <taxon>Flagellimonas</taxon>
    </lineage>
</organism>
<proteinExistence type="predicted"/>
<comment type="caution">
    <text evidence="2">The sequence shown here is derived from an EMBL/GenBank/DDBJ whole genome shotgun (WGS) entry which is preliminary data.</text>
</comment>